<dbReference type="NCBIfam" id="TIGR01620">
    <property type="entry name" value="hyp_HI0043"/>
    <property type="match status" value="1"/>
</dbReference>
<dbReference type="Pfam" id="PF05128">
    <property type="entry name" value="DUF697"/>
    <property type="match status" value="1"/>
</dbReference>
<dbReference type="PANTHER" id="PTHR39342:SF1">
    <property type="entry name" value="UPF0283 MEMBRANE PROTEIN YCJF"/>
    <property type="match status" value="1"/>
</dbReference>
<gene>
    <name evidence="9" type="ORF">EG244_04145</name>
</gene>
<keyword evidence="5 8" id="KW-0812">Transmembrane</keyword>
<keyword evidence="6 8" id="KW-1133">Transmembrane helix</keyword>
<keyword evidence="4" id="KW-0997">Cell inner membrane</keyword>
<dbReference type="AlphaFoldDB" id="A0A3P3DTE4"/>
<comment type="caution">
    <text evidence="9">The sequence shown here is derived from an EMBL/GenBank/DDBJ whole genome shotgun (WGS) entry which is preliminary data.</text>
</comment>
<dbReference type="RefSeq" id="WP_124963745.1">
    <property type="nucleotide sequence ID" value="NZ_RRAZ01000004.1"/>
</dbReference>
<dbReference type="InterPro" id="IPR021147">
    <property type="entry name" value="DUF697"/>
</dbReference>
<evidence type="ECO:0000256" key="3">
    <source>
        <dbReference type="ARBA" id="ARBA00022475"/>
    </source>
</evidence>
<evidence type="ECO:0000256" key="2">
    <source>
        <dbReference type="ARBA" id="ARBA00008255"/>
    </source>
</evidence>
<evidence type="ECO:0000256" key="7">
    <source>
        <dbReference type="ARBA" id="ARBA00023136"/>
    </source>
</evidence>
<sequence length="328" mass="35139">MASPHQPFVLEIDGPEVSVADAPPVPEEDTAPPQTAVAAMMRAPAKPSVARRLFYWAGGLFLSLAVSIATWEFIASTLNRWPVLGFLAMVLAGVAALSLLWMAGREWAALMRLTRIDHLRERAVAARGDLDQARSLVRELDGIYARREELAWNRRRLAEQGGDLFDPDALVRLAEVELLGAADQAARREIEAAARRVATATALVPLALVDVAVALMSNLRMIRRIADIYGGRAGQVGSIRMLKRVFSHLVATGAVAVGDDLISSVAGGGVLSKVSRRFGEGVINGALTARVGIAAMEVCRPLPFEALPRPKVANVLSRALAGLFGTKD</sequence>
<reference evidence="9 10" key="1">
    <citation type="submission" date="2018-11" db="EMBL/GenBank/DDBJ databases">
        <title>Gemmobacter sp. nov., YIM 102744-1 draft genome.</title>
        <authorList>
            <person name="Li G."/>
            <person name="Jiang Y."/>
        </authorList>
    </citation>
    <scope>NUCLEOTIDE SEQUENCE [LARGE SCALE GENOMIC DNA]</scope>
    <source>
        <strain evidence="9 10">YIM 102744-1</strain>
    </source>
</reference>
<protein>
    <submittedName>
        <fullName evidence="9">TIGR01620 family protein</fullName>
    </submittedName>
</protein>
<evidence type="ECO:0000256" key="5">
    <source>
        <dbReference type="ARBA" id="ARBA00022692"/>
    </source>
</evidence>
<dbReference type="EMBL" id="RRAZ01000004">
    <property type="protein sequence ID" value="RRH77391.1"/>
    <property type="molecule type" value="Genomic_DNA"/>
</dbReference>
<comment type="subcellular location">
    <subcellularLocation>
        <location evidence="1">Cell inner membrane</location>
        <topology evidence="1">Multi-pass membrane protein</topology>
    </subcellularLocation>
</comment>
<dbReference type="InterPro" id="IPR006507">
    <property type="entry name" value="UPF0283"/>
</dbReference>
<organism evidence="9 10">
    <name type="scientific">Falsigemmobacter faecalis</name>
    <dbReference type="NCBI Taxonomy" id="2488730"/>
    <lineage>
        <taxon>Bacteria</taxon>
        <taxon>Pseudomonadati</taxon>
        <taxon>Pseudomonadota</taxon>
        <taxon>Alphaproteobacteria</taxon>
        <taxon>Rhodobacterales</taxon>
        <taxon>Paracoccaceae</taxon>
        <taxon>Falsigemmobacter</taxon>
    </lineage>
</organism>
<proteinExistence type="inferred from homology"/>
<feature type="transmembrane region" description="Helical" evidence="8">
    <location>
        <begin position="53"/>
        <end position="71"/>
    </location>
</feature>
<dbReference type="OrthoDB" id="9816060at2"/>
<evidence type="ECO:0000256" key="6">
    <source>
        <dbReference type="ARBA" id="ARBA00022989"/>
    </source>
</evidence>
<dbReference type="PANTHER" id="PTHR39342">
    <property type="entry name" value="UPF0283 MEMBRANE PROTEIN YCJF"/>
    <property type="match status" value="1"/>
</dbReference>
<dbReference type="GO" id="GO:0005886">
    <property type="term" value="C:plasma membrane"/>
    <property type="evidence" value="ECO:0007669"/>
    <property type="project" value="UniProtKB-SubCell"/>
</dbReference>
<name>A0A3P3DTE4_9RHOB</name>
<evidence type="ECO:0000256" key="4">
    <source>
        <dbReference type="ARBA" id="ARBA00022519"/>
    </source>
</evidence>
<dbReference type="Proteomes" id="UP000282125">
    <property type="component" value="Unassembled WGS sequence"/>
</dbReference>
<evidence type="ECO:0000256" key="1">
    <source>
        <dbReference type="ARBA" id="ARBA00004429"/>
    </source>
</evidence>
<keyword evidence="3" id="KW-1003">Cell membrane</keyword>
<keyword evidence="10" id="KW-1185">Reference proteome</keyword>
<evidence type="ECO:0000313" key="9">
    <source>
        <dbReference type="EMBL" id="RRH77391.1"/>
    </source>
</evidence>
<keyword evidence="7 8" id="KW-0472">Membrane</keyword>
<accession>A0A3P3DTE4</accession>
<feature type="transmembrane region" description="Helical" evidence="8">
    <location>
        <begin position="83"/>
        <end position="103"/>
    </location>
</feature>
<evidence type="ECO:0000313" key="10">
    <source>
        <dbReference type="Proteomes" id="UP000282125"/>
    </source>
</evidence>
<comment type="similarity">
    <text evidence="2">Belongs to the UPF0283 family.</text>
</comment>
<evidence type="ECO:0000256" key="8">
    <source>
        <dbReference type="SAM" id="Phobius"/>
    </source>
</evidence>